<sequence length="259" mass="28264">MVFANAQGGTDLMGKVNYCLGVGGRPARRRDLSDCFPEGNKLEIGETNLAKIPESTTHNNEPYLTDIMEDVRHSSLASYFNRKYGGDGESDCNMINGSGGILSSALRDNLWWGGGILTIGKGFTGSLSSKENFIAGEIKDAKEANKAFWTGLPTTVPHLNKTLTAFQAFKDAAATITQKFTEIEKIEKQIEPCLSNETMEEGPTQSCFKSAVKLNAELQAANALLARYFEEKGPLPPEGALILHQSVVNVWYLFTAFLL</sequence>
<proteinExistence type="predicted"/>
<accession>F9WEP7</accession>
<evidence type="ECO:0000313" key="2">
    <source>
        <dbReference type="Proteomes" id="UP000000702"/>
    </source>
</evidence>
<evidence type="ECO:0000313" key="1">
    <source>
        <dbReference type="EMBL" id="CCD15759.1"/>
    </source>
</evidence>
<protein>
    <submittedName>
        <fullName evidence="1">WGS project CAEQ00000000 data, annotated contig 300</fullName>
    </submittedName>
</protein>
<reference evidence="2" key="1">
    <citation type="submission" date="2011-07" db="EMBL/GenBank/DDBJ databases">
        <title>Divergent evolution of antigenic variation in African trypanosomes.</title>
        <authorList>
            <person name="Jackson A.P."/>
            <person name="Berry A."/>
            <person name="Allison H.C."/>
            <person name="Burton P."/>
            <person name="Anderson J."/>
            <person name="Aslett M."/>
            <person name="Brown R."/>
            <person name="Corton N."/>
            <person name="Harris D."/>
            <person name="Hauser H."/>
            <person name="Gamble J."/>
            <person name="Gilderthorp R."/>
            <person name="McQuillan J."/>
            <person name="Quail M.A."/>
            <person name="Sanders M."/>
            <person name="Van Tonder A."/>
            <person name="Ginger M.L."/>
            <person name="Donelson J.E."/>
            <person name="Field M.C."/>
            <person name="Barry J.D."/>
            <person name="Berriman M."/>
            <person name="Hertz-Fowler C."/>
        </authorList>
    </citation>
    <scope>NUCLEOTIDE SEQUENCE [LARGE SCALE GENOMIC DNA]</scope>
    <source>
        <strain evidence="2">IL3000</strain>
    </source>
</reference>
<name>F9WEP7_TRYCI</name>
<dbReference type="SUPFAM" id="SSF58087">
    <property type="entry name" value="Variant surface glycoprotein (N-terminal domain)"/>
    <property type="match status" value="1"/>
</dbReference>
<dbReference type="VEuPathDB" id="TriTrypDB:TcIL3000_0_07700"/>
<gene>
    <name evidence="1" type="ORF">TCIL3000_0_07700</name>
</gene>
<reference evidence="1 2" key="2">
    <citation type="journal article" date="2012" name="Proc. Natl. Acad. Sci. U.S.A.">
        <title>Antigenic diversity is generated by distinct evolutionary mechanisms in African trypanosome species.</title>
        <authorList>
            <person name="Jackson A.P."/>
            <person name="Berry A."/>
            <person name="Aslett M."/>
            <person name="Allison H.C."/>
            <person name="Burton P."/>
            <person name="Vavrova-Anderson J."/>
            <person name="Brown R."/>
            <person name="Browne H."/>
            <person name="Corton N."/>
            <person name="Hauser H."/>
            <person name="Gamble J."/>
            <person name="Gilderthorp R."/>
            <person name="Marcello L."/>
            <person name="McQuillan J."/>
            <person name="Otto T.D."/>
            <person name="Quail M.A."/>
            <person name="Sanders M.J."/>
            <person name="van Tonder A."/>
            <person name="Ginger M.L."/>
            <person name="Field M.C."/>
            <person name="Barry J.D."/>
            <person name="Hertz-Fowler C."/>
            <person name="Berriman M."/>
        </authorList>
    </citation>
    <scope>NUCLEOTIDE SEQUENCE [LARGE SCALE GENOMIC DNA]</scope>
    <source>
        <strain evidence="1 2">IL3000</strain>
    </source>
</reference>
<dbReference type="EMBL" id="CAEQ01002048">
    <property type="protein sequence ID" value="CCD15759.1"/>
    <property type="molecule type" value="Genomic_DNA"/>
</dbReference>
<dbReference type="Proteomes" id="UP000000702">
    <property type="component" value="Unassembled WGS sequence"/>
</dbReference>
<organism evidence="1 2">
    <name type="scientific">Trypanosoma congolense (strain IL3000)</name>
    <dbReference type="NCBI Taxonomy" id="1068625"/>
    <lineage>
        <taxon>Eukaryota</taxon>
        <taxon>Discoba</taxon>
        <taxon>Euglenozoa</taxon>
        <taxon>Kinetoplastea</taxon>
        <taxon>Metakinetoplastina</taxon>
        <taxon>Trypanosomatida</taxon>
        <taxon>Trypanosomatidae</taxon>
        <taxon>Trypanosoma</taxon>
        <taxon>Nannomonas</taxon>
    </lineage>
</organism>
<keyword evidence="2" id="KW-1185">Reference proteome</keyword>
<dbReference type="AlphaFoldDB" id="F9WEP7"/>
<comment type="caution">
    <text evidence="1">The sequence shown here is derived from an EMBL/GenBank/DDBJ whole genome shotgun (WGS) entry which is preliminary data.</text>
</comment>